<evidence type="ECO:0000256" key="1">
    <source>
        <dbReference type="ARBA" id="ARBA00022729"/>
    </source>
</evidence>
<dbReference type="RefSeq" id="WP_404538930.1">
    <property type="nucleotide sequence ID" value="NZ_JADIKL010000004.1"/>
</dbReference>
<dbReference type="InterPro" id="IPR013425">
    <property type="entry name" value="Autotrns_rpt"/>
</dbReference>
<gene>
    <name evidence="3" type="ORF">ISP14_09980</name>
</gene>
<dbReference type="InterPro" id="IPR011050">
    <property type="entry name" value="Pectin_lyase_fold/virulence"/>
</dbReference>
<dbReference type="PANTHER" id="PTHR35037">
    <property type="entry name" value="C-TERMINAL REGION OF AIDA-LIKE PROTEIN"/>
    <property type="match status" value="1"/>
</dbReference>
<sequence length="1817" mass="178975">MSDGKHGLRPCAVAFAVAFALGLSGCGGGGGGGGANVRPTPPPPIGGSDFTGGTVNVDAGNTTVWPADIGGSIDLVKGGAGTLVLTGTDSYTGGTTISAGALQLGNGGTTGWIVGDVTDNGSLVFDRSDNVSFAGVVSGSGSLTQAGTGTLILTGNNTYTGGTTISVGTLQLGNGGTTGWIVGDVTDNGSLVFDRSDNVNFAGVVNGSGSLTQAGTGTLTLTGNDTYTGGTTINAGTLQLGNGGTTGWVVGNVTDNGSLVFDRSDNVSFSGTVSGSGSLTQAGTGRLTLTGNNTYTGGTTISAGTLQLGNGGTTGWVVGNVTDNGSLVFDRSDNVSFAGVVSGSGSLTQAGTGTLTLTGNNTYTGGTTISAGTLQLGNGGTTGWVVGDVTDNGSLVFDRSDNMSFAGVVSGSGSLTQAGTGTLTLTGGNTYAGITKISAGTLALTGNGSVASSSGVNDTGTFDILGTSNGTTIASLSGDGTVMLGSKTLTLSNAADTFGGVISGTGGLTLTGGTEILTGANTYTGGTAISDGTLQLGGGGTTGWVVGDVTNNGILVFDRSDNLIFTDIVSGGGSLVQAGTGTLTLTGSNTYSGGTTISAGILQLGSGGTAGSITGGVTDNGSLVFDRSDNVSFSGVISGGGSLTQVGTGTLTLDGNSSSFIGSSTVAAGTLVVGSAANNGAALGGNVTVDASATLRGHGTIGGNVDVLFGGIVTPGDSIGTLTVNGNFTAAQGSLMDFAFGAPGANFHQAAGTGDNVIVGGNLILNGATLNVTNTGGMGPGLYNIFSYGGTLTETNGGLRLGSTAGQTLFLQHLTASKQINLVNTTGYTVHFWNANGQASGTQIGGGSGTWSATSQVWTDITGAVPNGPMSPQPSFAVFAGAPGTVTVDDGAGNVSATGLQFAVDGYTLTGSTLTLVSTITNGFASQPFINVGNGTSAGAGMTATIANVLVGTNGFNKTDFGTLVLTGANTYGGITQVNGGALEIAPGGVPGSGQVVVDDSSNQASTLRVDNGASLPNLVVLSNGGMLDNAGTLNDPASGYTVVSDIGTATVSNTGTITGIQTAVGLSYGGSINNTGTITGNIDGASLTGGGSISNIGGTITGTSRTGVTLTGGGLISNVGGTISGGITGVSIAVAAGSLVNNNGGIIRGPADGVLVVNGGTITNGAGSLIETTGTTSGDCNASGDCAIFVPASWPTSGSNGGPLSLSNAGSIVGNVQLFMGAANTVELTAGGSIQGDLSIGTSTQSTLTLDGDNATPQLYSHAVTGTTTFAGNLVKSGSGTWVIDNSALQNVVDTSVNAGTLRATQMLSGEVTVGASGNLDAVPGVVGDLSNVGRVAVHGGDSTVGGNYTQASTGTLAVSLGSKLAVTGTATLNGGTLEVTGADSGYVANTHTDVLTATGSLTGTFAQLVKDTGVVFTATTIQYDANSAWLDTTGLNVTTAAAGAGVSYTPASMQSALRVQAAFEQIDSKIATNNLSGVPGDFLHAAGQFQQAPTLQAAQASLQSLSGELHAASAAMTFEAIDASSCALSDRFDSLLGKRSSFGVWTQSLDVGGDMARTGYDGVGFQLNGWLVGSDREIGHSGVAGFAFGQSQGRQQADQGFGRDNNRSTESMVYAGWLNGNWYTQGRVGFGHFQQDVNRQILLGYSAQGVSTQYSGNYGVAYGESGLYLNYGGTHITPFVDVEYASIDRGGFAEQGAGGFGLRSGTQALDRWQSGLGVRADRRWDLGDGRAVNLGAHAQWQRTLASHGDVFDASFVGLQQWQPLTGIGLSRYSALFGFKLDATLSARTMLNFGYDYEMGQRVSAQMLSARLNVAF</sequence>
<dbReference type="InterPro" id="IPR012332">
    <property type="entry name" value="Autotransporter_pectin_lyase_C"/>
</dbReference>
<dbReference type="InterPro" id="IPR036709">
    <property type="entry name" value="Autotransporte_beta_dom_sf"/>
</dbReference>
<comment type="caution">
    <text evidence="3">The sequence shown here is derived from an EMBL/GenBank/DDBJ whole genome shotgun (WGS) entry which is preliminary data.</text>
</comment>
<evidence type="ECO:0000313" key="3">
    <source>
        <dbReference type="EMBL" id="MFK2931121.1"/>
    </source>
</evidence>
<feature type="domain" description="Autotransporter" evidence="2">
    <location>
        <begin position="1539"/>
        <end position="1817"/>
    </location>
</feature>
<dbReference type="Gene3D" id="2.40.128.130">
    <property type="entry name" value="Autotransporter beta-domain"/>
    <property type="match status" value="1"/>
</dbReference>
<dbReference type="PANTHER" id="PTHR35037:SF3">
    <property type="entry name" value="C-TERMINAL REGION OF AIDA-LIKE PROTEIN"/>
    <property type="match status" value="1"/>
</dbReference>
<dbReference type="SUPFAM" id="SSF103515">
    <property type="entry name" value="Autotransporter"/>
    <property type="match status" value="1"/>
</dbReference>
<dbReference type="PROSITE" id="PS51257">
    <property type="entry name" value="PROKAR_LIPOPROTEIN"/>
    <property type="match status" value="1"/>
</dbReference>
<evidence type="ECO:0000313" key="4">
    <source>
        <dbReference type="Proteomes" id="UP001620397"/>
    </source>
</evidence>
<dbReference type="SUPFAM" id="SSF51126">
    <property type="entry name" value="Pectin lyase-like"/>
    <property type="match status" value="7"/>
</dbReference>
<protein>
    <submittedName>
        <fullName evidence="3">Autotransporter-associated beta strand repeat-containing protein</fullName>
    </submittedName>
</protein>
<organism evidence="3 4">
    <name type="scientific">Dyella agri</name>
    <dbReference type="NCBI Taxonomy" id="1926869"/>
    <lineage>
        <taxon>Bacteria</taxon>
        <taxon>Pseudomonadati</taxon>
        <taxon>Pseudomonadota</taxon>
        <taxon>Gammaproteobacteria</taxon>
        <taxon>Lysobacterales</taxon>
        <taxon>Rhodanobacteraceae</taxon>
        <taxon>Dyella</taxon>
    </lineage>
</organism>
<dbReference type="InterPro" id="IPR051551">
    <property type="entry name" value="Autotransporter_adhesion"/>
</dbReference>
<evidence type="ECO:0000259" key="2">
    <source>
        <dbReference type="PROSITE" id="PS51208"/>
    </source>
</evidence>
<dbReference type="Pfam" id="PF12951">
    <property type="entry name" value="PATR"/>
    <property type="match status" value="11"/>
</dbReference>
<dbReference type="Gene3D" id="2.160.20.20">
    <property type="match status" value="4"/>
</dbReference>
<dbReference type="NCBIfam" id="TIGR02601">
    <property type="entry name" value="autotrns_rpt"/>
    <property type="match status" value="9"/>
</dbReference>
<dbReference type="PROSITE" id="PS51208">
    <property type="entry name" value="AUTOTRANSPORTER"/>
    <property type="match status" value="1"/>
</dbReference>
<dbReference type="EMBL" id="JADIKL010000004">
    <property type="protein sequence ID" value="MFK2931121.1"/>
    <property type="molecule type" value="Genomic_DNA"/>
</dbReference>
<proteinExistence type="predicted"/>
<dbReference type="Proteomes" id="UP001620397">
    <property type="component" value="Unassembled WGS sequence"/>
</dbReference>
<dbReference type="InterPro" id="IPR005546">
    <property type="entry name" value="Autotransporte_beta"/>
</dbReference>
<reference evidence="3 4" key="1">
    <citation type="submission" date="2020-10" db="EMBL/GenBank/DDBJ databases">
        <title>Phylogeny of dyella-like bacteria.</title>
        <authorList>
            <person name="Fu J."/>
        </authorList>
    </citation>
    <scope>NUCLEOTIDE SEQUENCE [LARGE SCALE GENOMIC DNA]</scope>
    <source>
        <strain evidence="3 4">DKC-1</strain>
    </source>
</reference>
<keyword evidence="1" id="KW-0732">Signal</keyword>
<name>A0ABW8KG78_9GAMM</name>
<accession>A0ABW8KG78</accession>
<keyword evidence="4" id="KW-1185">Reference proteome</keyword>
<dbReference type="SMART" id="SM00869">
    <property type="entry name" value="Autotransporter"/>
    <property type="match status" value="1"/>
</dbReference>